<evidence type="ECO:0000313" key="23">
    <source>
        <dbReference type="Proteomes" id="UP000472271"/>
    </source>
</evidence>
<keyword evidence="5" id="KW-1133">Transmembrane helix</keyword>
<evidence type="ECO:0000256" key="11">
    <source>
        <dbReference type="ARBA" id="ARBA00023277"/>
    </source>
</evidence>
<dbReference type="Ensembl" id="ENSSORT00005058674.1">
    <property type="protein sequence ID" value="ENSSORP00005057358.1"/>
    <property type="gene ID" value="ENSSORG00005025446.1"/>
</dbReference>
<evidence type="ECO:0000256" key="5">
    <source>
        <dbReference type="ARBA" id="ARBA00022989"/>
    </source>
</evidence>
<keyword evidence="10" id="KW-0395">Inflammatory response</keyword>
<evidence type="ECO:0000256" key="17">
    <source>
        <dbReference type="ARBA" id="ARBA00057213"/>
    </source>
</evidence>
<comment type="similarity">
    <text evidence="1">Belongs to the sulfotransferase 1 family. Gal/GlcNAc/GalNAc subfamily.</text>
</comment>
<keyword evidence="23" id="KW-1185">Reference proteome</keyword>
<evidence type="ECO:0000313" key="22">
    <source>
        <dbReference type="Ensembl" id="ENSSORP00005057358.1"/>
    </source>
</evidence>
<evidence type="ECO:0000256" key="4">
    <source>
        <dbReference type="ARBA" id="ARBA00022968"/>
    </source>
</evidence>
<reference evidence="22" key="3">
    <citation type="submission" date="2025-09" db="UniProtKB">
        <authorList>
            <consortium name="Ensembl"/>
        </authorList>
    </citation>
    <scope>IDENTIFICATION</scope>
</reference>
<sequence length="353" mass="39684">DAVSVETDPPTAPFHGRCGLLRVVKKSIVLFGELFNQNPEVFFLYEPMWHIWQKLYPGDAVSLQGAARDMLSSLYRCDLSNFTSLGLFGATLNKVVCSIPLPPQSLRLLEEECLKYNTIVIKGVRILDVNVLAPLMEDPSLDLKVIHLVRDPRAVANSRIKSRHGLIRENLQVVRSRDPKLRRIPFVDPGHKANKKDGSDYHSIGAMEVICDRTSRTLRTALNPPSWLKGKYMAVRYEDLVENPVKILRSIYRFANLTANHDIESFALNMTSGSSSSSKPFIVSSRNATQAASAWRTVLSIQQIKQVEDYCHHAMSVLGYERVRTAGEAKDLSKSLLTHPDCENVLTTKDRLI</sequence>
<organism evidence="22 23">
    <name type="scientific">Sphaeramia orbicularis</name>
    <name type="common">orbiculate cardinalfish</name>
    <dbReference type="NCBI Taxonomy" id="375764"/>
    <lineage>
        <taxon>Eukaryota</taxon>
        <taxon>Metazoa</taxon>
        <taxon>Chordata</taxon>
        <taxon>Craniata</taxon>
        <taxon>Vertebrata</taxon>
        <taxon>Euteleostomi</taxon>
        <taxon>Actinopterygii</taxon>
        <taxon>Neopterygii</taxon>
        <taxon>Teleostei</taxon>
        <taxon>Neoteleostei</taxon>
        <taxon>Acanthomorphata</taxon>
        <taxon>Gobiaria</taxon>
        <taxon>Kurtiformes</taxon>
        <taxon>Apogonoidei</taxon>
        <taxon>Apogonidae</taxon>
        <taxon>Apogoninae</taxon>
        <taxon>Sphaeramia</taxon>
    </lineage>
</organism>
<dbReference type="GO" id="GO:0001517">
    <property type="term" value="F:N-acetylglucosamine 6-O-sulfotransferase activity"/>
    <property type="evidence" value="ECO:0007669"/>
    <property type="project" value="TreeGrafter"/>
</dbReference>
<dbReference type="SUPFAM" id="SSF52540">
    <property type="entry name" value="P-loop containing nucleoside triphosphate hydrolases"/>
    <property type="match status" value="1"/>
</dbReference>
<comment type="catalytic activity">
    <reaction evidence="13">
        <text>3-O-{N-acetyl-beta-D-glucosaminyl-(1-&gt;3)-beta-D-galactosyl-(1-&gt;3)-N-acetyl-alpha-D-galactosaminyl}-L-threonyl-[protein] + 3'-phosphoadenylyl sulfate = 3-O-{6-O-sulfo-N-acetyl-beta-D-glucosaminyl-(1-&gt;3)-beta-D-galactosyl-(1-&gt;3)-N-acetyl-alpha-D-galactosaminyl}-L-threonyl-[protein] + adenosine 3',5'-bisphosphate + H(+)</text>
        <dbReference type="Rhea" id="RHEA:67856"/>
        <dbReference type="Rhea" id="RHEA-COMP:17368"/>
        <dbReference type="Rhea" id="RHEA-COMP:17369"/>
        <dbReference type="ChEBI" id="CHEBI:15378"/>
        <dbReference type="ChEBI" id="CHEBI:58339"/>
        <dbReference type="ChEBI" id="CHEBI:58343"/>
        <dbReference type="ChEBI" id="CHEBI:176489"/>
        <dbReference type="ChEBI" id="CHEBI:176492"/>
    </reaction>
    <physiologicalReaction direction="left-to-right" evidence="13">
        <dbReference type="Rhea" id="RHEA:67857"/>
    </physiologicalReaction>
</comment>
<dbReference type="AlphaFoldDB" id="A0A673CYS6"/>
<protein>
    <recommendedName>
        <fullName evidence="20">Sulfotransferase</fullName>
        <ecNumber evidence="20">2.8.2.-</ecNumber>
    </recommendedName>
</protein>
<dbReference type="GO" id="GO:0006044">
    <property type="term" value="P:N-acetylglucosamine metabolic process"/>
    <property type="evidence" value="ECO:0007669"/>
    <property type="project" value="UniProtKB-ARBA"/>
</dbReference>
<evidence type="ECO:0000256" key="2">
    <source>
        <dbReference type="ARBA" id="ARBA00022679"/>
    </source>
</evidence>
<dbReference type="GO" id="GO:0006790">
    <property type="term" value="P:sulfur compound metabolic process"/>
    <property type="evidence" value="ECO:0007669"/>
    <property type="project" value="TreeGrafter"/>
</dbReference>
<evidence type="ECO:0000259" key="21">
    <source>
        <dbReference type="Pfam" id="PF00685"/>
    </source>
</evidence>
<dbReference type="Pfam" id="PF00685">
    <property type="entry name" value="Sulfotransfer_1"/>
    <property type="match status" value="1"/>
</dbReference>
<keyword evidence="9" id="KW-0325">Glycoprotein</keyword>
<evidence type="ECO:0000256" key="13">
    <source>
        <dbReference type="ARBA" id="ARBA00050174"/>
    </source>
</evidence>
<dbReference type="PANTHER" id="PTHR10704">
    <property type="entry name" value="CARBOHYDRATE SULFOTRANSFERASE"/>
    <property type="match status" value="1"/>
</dbReference>
<keyword evidence="2 20" id="KW-0808">Transferase</keyword>
<dbReference type="InParanoid" id="A0A673CYS6"/>
<comment type="catalytic activity">
    <reaction evidence="16">
        <text>3-O-{beta-D-galactosyl-(1-&gt;3)-[N-acetyl-beta-D-glucosaminyl-(1-&gt;6)]-N-acetyl-alpha-D-galactosaminyl}-L-seryl-[protein] + 3'-phosphoadenylyl sulfate = 3-O-{beta-D-galactosyl-(1-&gt;3)-[6-O-sulfo-N-acetyl-beta-D-glucosaminyl-(1-&gt;6)]-N-acetyl-alpha-D-galactosaminyl}-L-seryl-[protein] + adenosine 3',5'-bisphosphate + H(+)</text>
        <dbReference type="Rhea" id="RHEA:67868"/>
        <dbReference type="Rhea" id="RHEA-COMP:14419"/>
        <dbReference type="Rhea" id="RHEA-COMP:17367"/>
        <dbReference type="ChEBI" id="CHEBI:15378"/>
        <dbReference type="ChEBI" id="CHEBI:58339"/>
        <dbReference type="ChEBI" id="CHEBI:58343"/>
        <dbReference type="ChEBI" id="CHEBI:139605"/>
        <dbReference type="ChEBI" id="CHEBI:176494"/>
    </reaction>
    <physiologicalReaction direction="left-to-right" evidence="16">
        <dbReference type="Rhea" id="RHEA:67869"/>
    </physiologicalReaction>
</comment>
<proteinExistence type="inferred from homology"/>
<reference evidence="22" key="1">
    <citation type="submission" date="2019-06" db="EMBL/GenBank/DDBJ databases">
        <authorList>
            <consortium name="Wellcome Sanger Institute Data Sharing"/>
        </authorList>
    </citation>
    <scope>NUCLEOTIDE SEQUENCE [LARGE SCALE GENOMIC DNA]</scope>
</reference>
<comment type="pathway">
    <text evidence="18">Protein modification; carbohydrate sulfation.</text>
</comment>
<dbReference type="InterPro" id="IPR000863">
    <property type="entry name" value="Sulfotransferase_dom"/>
</dbReference>
<evidence type="ECO:0000256" key="7">
    <source>
        <dbReference type="ARBA" id="ARBA00023136"/>
    </source>
</evidence>
<dbReference type="InterPro" id="IPR051135">
    <property type="entry name" value="Gal/GlcNAc/GalNAc_ST"/>
</dbReference>
<dbReference type="EC" id="2.8.2.-" evidence="20"/>
<evidence type="ECO:0000256" key="14">
    <source>
        <dbReference type="ARBA" id="ARBA00050332"/>
    </source>
</evidence>
<dbReference type="GO" id="GO:0006954">
    <property type="term" value="P:inflammatory response"/>
    <property type="evidence" value="ECO:0007669"/>
    <property type="project" value="UniProtKB-KW"/>
</dbReference>
<evidence type="ECO:0000256" key="15">
    <source>
        <dbReference type="ARBA" id="ARBA00051221"/>
    </source>
</evidence>
<name>A0A673CYS6_9TELE</name>
<comment type="catalytic activity">
    <reaction evidence="14">
        <text>3-O-{N-acetyl-beta-D-glucosaminyl-(1-&gt;3)-beta-D-galactosyl-(1-&gt;3)-N-acetyl-alpha-D-galactosaminyl}-L-seryl-[protein] + 3'-phosphoadenylyl sulfate = 3-O-{6-O-sulfo-N-acetyl-beta-D-glucosaminyl-(1-&gt;3)-beta-D-galactosyl-(1-&gt;3)-N-acetyl-alpha-D-galactosaminyl}-L-seryl-[protein] + adenosine 3',5'-bisphosphate + H(+)</text>
        <dbReference type="Rhea" id="RHEA:67860"/>
        <dbReference type="Rhea" id="RHEA-COMP:17365"/>
        <dbReference type="Rhea" id="RHEA-COMP:17366"/>
        <dbReference type="ChEBI" id="CHEBI:15378"/>
        <dbReference type="ChEBI" id="CHEBI:58339"/>
        <dbReference type="ChEBI" id="CHEBI:58343"/>
        <dbReference type="ChEBI" id="CHEBI:176490"/>
        <dbReference type="ChEBI" id="CHEBI:176491"/>
    </reaction>
    <physiologicalReaction direction="left-to-right" evidence="14">
        <dbReference type="Rhea" id="RHEA:67861"/>
    </physiologicalReaction>
</comment>
<comment type="function">
    <text evidence="17">Sulfotransferase that utilizes 3'-phospho-5'-adenylyl sulfate (PAPS) as sulfonate donor to catalyze the transfer of sulfate to position 6 of non-reducing N-acetylglucosamine (GlcNAc) residues within keratan-like structures on N-linked glycans and within mucin-associated glycans that can ultimately serve as SELL ligands. SELL ligands are present in high endothelial cells (HEVs) and play a central role in lymphocyte homing at sites of inflammation. Participates in biosynthesis of the SELL ligand sialyl 6-sulfo Lewis X and in lymphocyte homing to Peyer patches. Has no activity toward O-linked sugars. Its substrate specificity may be influenced by its subcellular location. Sulfates GlcNAc residues at terminal, non-reducing ends of oligosaccharide chains.</text>
</comment>
<keyword evidence="4" id="KW-0735">Signal-anchor</keyword>
<comment type="catalytic activity">
    <reaction evidence="15">
        <text>a 3-O-{beta-D-galactosyl-(1-&gt;3)-[N-acetyl-beta-D-glucosaminyl-(1-&gt;6)]-N-acetyl-alpha-D-galactosaminyl}-L-threonyl-[protein] + 3'-phosphoadenylyl sulfate = 3-O-{beta-D-galactosyl-(1-&gt;3)-[6-O-sulfo-N-acetyl-beta-D-glucosaminyl-(1-&gt;6)]-N-acetyl-alpha-D-galactosaminyl}-L-threonyl-[protein] + adenosine 3',5'-bisphosphate + H(+)</text>
        <dbReference type="Rhea" id="RHEA:67864"/>
        <dbReference type="Rhea" id="RHEA-COMP:14420"/>
        <dbReference type="Rhea" id="RHEA-COMP:17370"/>
        <dbReference type="ChEBI" id="CHEBI:15378"/>
        <dbReference type="ChEBI" id="CHEBI:58339"/>
        <dbReference type="ChEBI" id="CHEBI:58343"/>
        <dbReference type="ChEBI" id="CHEBI:139607"/>
        <dbReference type="ChEBI" id="CHEBI:176493"/>
    </reaction>
    <physiologicalReaction direction="left-to-right" evidence="15">
        <dbReference type="Rhea" id="RHEA:67865"/>
    </physiologicalReaction>
</comment>
<accession>A0A673CYS6</accession>
<reference evidence="22" key="2">
    <citation type="submission" date="2025-08" db="UniProtKB">
        <authorList>
            <consortium name="Ensembl"/>
        </authorList>
    </citation>
    <scope>IDENTIFICATION</scope>
</reference>
<dbReference type="FunFam" id="3.40.50.300:FF:000765">
    <property type="entry name" value="Sulfotransferase"/>
    <property type="match status" value="1"/>
</dbReference>
<comment type="subcellular location">
    <subcellularLocation>
        <location evidence="12">Golgi apparatus</location>
        <location evidence="12">trans-Golgi network membrane</location>
        <topology evidence="12">Single-pass type II membrane protein</topology>
    </subcellularLocation>
</comment>
<evidence type="ECO:0000256" key="12">
    <source>
        <dbReference type="ARBA" id="ARBA00037848"/>
    </source>
</evidence>
<evidence type="ECO:0000256" key="20">
    <source>
        <dbReference type="RuleBase" id="RU361155"/>
    </source>
</evidence>
<keyword evidence="7" id="KW-0472">Membrane</keyword>
<comment type="subunit">
    <text evidence="19">Homodimer; disulfide-linked. Homodimerization is not essential for enzyme activity.</text>
</comment>
<evidence type="ECO:0000256" key="3">
    <source>
        <dbReference type="ARBA" id="ARBA00022692"/>
    </source>
</evidence>
<dbReference type="InterPro" id="IPR027417">
    <property type="entry name" value="P-loop_NTPase"/>
</dbReference>
<evidence type="ECO:0000256" key="6">
    <source>
        <dbReference type="ARBA" id="ARBA00023034"/>
    </source>
</evidence>
<dbReference type="Proteomes" id="UP000472271">
    <property type="component" value="Chromosome 20"/>
</dbReference>
<keyword evidence="3" id="KW-0812">Transmembrane</keyword>
<keyword evidence="11" id="KW-0119">Carbohydrate metabolism</keyword>
<evidence type="ECO:0000256" key="9">
    <source>
        <dbReference type="ARBA" id="ARBA00023180"/>
    </source>
</evidence>
<evidence type="ECO:0000256" key="10">
    <source>
        <dbReference type="ARBA" id="ARBA00023198"/>
    </source>
</evidence>
<dbReference type="GO" id="GO:0005794">
    <property type="term" value="C:Golgi apparatus"/>
    <property type="evidence" value="ECO:0007669"/>
    <property type="project" value="UniProtKB-SubCell"/>
</dbReference>
<keyword evidence="8" id="KW-1015">Disulfide bond</keyword>
<keyword evidence="6" id="KW-0333">Golgi apparatus</keyword>
<evidence type="ECO:0000256" key="18">
    <source>
        <dbReference type="ARBA" id="ARBA00060663"/>
    </source>
</evidence>
<dbReference type="PANTHER" id="PTHR10704:SF3">
    <property type="entry name" value="CARBOHYDRATE SULFOTRANSFERASE 2"/>
    <property type="match status" value="1"/>
</dbReference>
<evidence type="ECO:0000256" key="19">
    <source>
        <dbReference type="ARBA" id="ARBA00062570"/>
    </source>
</evidence>
<feature type="domain" description="Sulfotransferase" evidence="21">
    <location>
        <begin position="141"/>
        <end position="316"/>
    </location>
</feature>
<evidence type="ECO:0000256" key="16">
    <source>
        <dbReference type="ARBA" id="ARBA00051939"/>
    </source>
</evidence>
<evidence type="ECO:0000256" key="1">
    <source>
        <dbReference type="ARBA" id="ARBA00005530"/>
    </source>
</evidence>
<dbReference type="Gene3D" id="3.40.50.300">
    <property type="entry name" value="P-loop containing nucleotide triphosphate hydrolases"/>
    <property type="match status" value="1"/>
</dbReference>
<evidence type="ECO:0000256" key="8">
    <source>
        <dbReference type="ARBA" id="ARBA00023157"/>
    </source>
</evidence>